<protein>
    <submittedName>
        <fullName evidence="2">Uncharacterized protein</fullName>
    </submittedName>
</protein>
<dbReference type="OrthoDB" id="1840418at2759"/>
<evidence type="ECO:0000313" key="2">
    <source>
        <dbReference type="EMBL" id="PSC68909.1"/>
    </source>
</evidence>
<organism evidence="2 3">
    <name type="scientific">Micractinium conductrix</name>
    <dbReference type="NCBI Taxonomy" id="554055"/>
    <lineage>
        <taxon>Eukaryota</taxon>
        <taxon>Viridiplantae</taxon>
        <taxon>Chlorophyta</taxon>
        <taxon>core chlorophytes</taxon>
        <taxon>Trebouxiophyceae</taxon>
        <taxon>Chlorellales</taxon>
        <taxon>Chlorellaceae</taxon>
        <taxon>Chlorella clade</taxon>
        <taxon>Micractinium</taxon>
    </lineage>
</organism>
<name>A0A2P6V4B1_9CHLO</name>
<accession>A0A2P6V4B1</accession>
<dbReference type="Proteomes" id="UP000239649">
    <property type="component" value="Unassembled WGS sequence"/>
</dbReference>
<dbReference type="Pfam" id="PF06592">
    <property type="entry name" value="DUF1138"/>
    <property type="match status" value="1"/>
</dbReference>
<reference evidence="2 3" key="1">
    <citation type="journal article" date="2018" name="Plant J.">
        <title>Genome sequences of Chlorella sorokiniana UTEX 1602 and Micractinium conductrix SAG 241.80: implications to maltose excretion by a green alga.</title>
        <authorList>
            <person name="Arriola M.B."/>
            <person name="Velmurugan N."/>
            <person name="Zhang Y."/>
            <person name="Plunkett M.H."/>
            <person name="Hondzo H."/>
            <person name="Barney B.M."/>
        </authorList>
    </citation>
    <scope>NUCLEOTIDE SEQUENCE [LARGE SCALE GENOMIC DNA]</scope>
    <source>
        <strain evidence="2 3">SAG 241.80</strain>
    </source>
</reference>
<evidence type="ECO:0000256" key="1">
    <source>
        <dbReference type="SAM" id="Phobius"/>
    </source>
</evidence>
<sequence length="72" mass="7765">MSSAPAAKLIPGVLGGFVSAYGMWAVLTKDAKQKLPHTIQNPEWLKATNASYEAFPRHASDVPVVMNPGRLM</sequence>
<dbReference type="AlphaFoldDB" id="A0A2P6V4B1"/>
<dbReference type="EMBL" id="LHPF02000032">
    <property type="protein sequence ID" value="PSC68909.1"/>
    <property type="molecule type" value="Genomic_DNA"/>
</dbReference>
<dbReference type="InterPro" id="IPR009515">
    <property type="entry name" value="DUF1138"/>
</dbReference>
<keyword evidence="1" id="KW-0812">Transmembrane</keyword>
<evidence type="ECO:0000313" key="3">
    <source>
        <dbReference type="Proteomes" id="UP000239649"/>
    </source>
</evidence>
<feature type="transmembrane region" description="Helical" evidence="1">
    <location>
        <begin position="6"/>
        <end position="27"/>
    </location>
</feature>
<keyword evidence="3" id="KW-1185">Reference proteome</keyword>
<keyword evidence="1" id="KW-1133">Transmembrane helix</keyword>
<comment type="caution">
    <text evidence="2">The sequence shown here is derived from an EMBL/GenBank/DDBJ whole genome shotgun (WGS) entry which is preliminary data.</text>
</comment>
<gene>
    <name evidence="2" type="ORF">C2E20_7568</name>
</gene>
<keyword evidence="1" id="KW-0472">Membrane</keyword>
<proteinExistence type="predicted"/>